<feature type="region of interest" description="Disordered" evidence="1">
    <location>
        <begin position="1"/>
        <end position="80"/>
    </location>
</feature>
<keyword evidence="4" id="KW-1185">Reference proteome</keyword>
<protein>
    <submittedName>
        <fullName evidence="3">Uncharacterized protein</fullName>
    </submittedName>
</protein>
<accession>A0A512BTA0</accession>
<name>A0A512BTA0_9HYPH</name>
<keyword evidence="2" id="KW-1133">Transmembrane helix</keyword>
<evidence type="ECO:0000313" key="3">
    <source>
        <dbReference type="EMBL" id="GEO15218.1"/>
    </source>
</evidence>
<dbReference type="AlphaFoldDB" id="A0A512BTA0"/>
<evidence type="ECO:0000256" key="1">
    <source>
        <dbReference type="SAM" id="MobiDB-lite"/>
    </source>
</evidence>
<feature type="compositionally biased region" description="Basic and acidic residues" evidence="1">
    <location>
        <begin position="47"/>
        <end position="56"/>
    </location>
</feature>
<comment type="caution">
    <text evidence="3">The sequence shown here is derived from an EMBL/GenBank/DDBJ whole genome shotgun (WGS) entry which is preliminary data.</text>
</comment>
<reference evidence="3 4" key="1">
    <citation type="submission" date="2019-07" db="EMBL/GenBank/DDBJ databases">
        <title>Whole genome shotgun sequence of Microvirga aerophila NBRC 106136.</title>
        <authorList>
            <person name="Hosoyama A."/>
            <person name="Uohara A."/>
            <person name="Ohji S."/>
            <person name="Ichikawa N."/>
        </authorList>
    </citation>
    <scope>NUCLEOTIDE SEQUENCE [LARGE SCALE GENOMIC DNA]</scope>
    <source>
        <strain evidence="3 4">NBRC 106136</strain>
    </source>
</reference>
<proteinExistence type="predicted"/>
<gene>
    <name evidence="3" type="ORF">MAE02_29140</name>
</gene>
<evidence type="ECO:0000256" key="2">
    <source>
        <dbReference type="SAM" id="Phobius"/>
    </source>
</evidence>
<dbReference type="EMBL" id="BJYU01000038">
    <property type="protein sequence ID" value="GEO15218.1"/>
    <property type="molecule type" value="Genomic_DNA"/>
</dbReference>
<dbReference type="Proteomes" id="UP000321085">
    <property type="component" value="Unassembled WGS sequence"/>
</dbReference>
<keyword evidence="2" id="KW-0472">Membrane</keyword>
<feature type="transmembrane region" description="Helical" evidence="2">
    <location>
        <begin position="112"/>
        <end position="135"/>
    </location>
</feature>
<sequence>MDIPREPIMEPSLATRSDHSDVPPTRTIDPIDPPPASDRPTTAMLKGDIDSGRTGDKNPVFDPGLSPLGTDDEAAGTPPSPFRVALARRYENVERWMKGARRTGAAHNKQDGFPVVFVSFIGAVGAILVVGIWMARAV</sequence>
<evidence type="ECO:0000313" key="4">
    <source>
        <dbReference type="Proteomes" id="UP000321085"/>
    </source>
</evidence>
<keyword evidence="2" id="KW-0812">Transmembrane</keyword>
<organism evidence="3 4">
    <name type="scientific">Microvirga aerophila</name>
    <dbReference type="NCBI Taxonomy" id="670291"/>
    <lineage>
        <taxon>Bacteria</taxon>
        <taxon>Pseudomonadati</taxon>
        <taxon>Pseudomonadota</taxon>
        <taxon>Alphaproteobacteria</taxon>
        <taxon>Hyphomicrobiales</taxon>
        <taxon>Methylobacteriaceae</taxon>
        <taxon>Microvirga</taxon>
    </lineage>
</organism>